<feature type="transmembrane region" description="Helical" evidence="9">
    <location>
        <begin position="621"/>
        <end position="641"/>
    </location>
</feature>
<comment type="caution">
    <text evidence="11">The sequence shown here is derived from an EMBL/GenBank/DDBJ whole genome shotgun (WGS) entry which is preliminary data.</text>
</comment>
<comment type="subcellular location">
    <subcellularLocation>
        <location evidence="1">Membrane</location>
        <topology evidence="1">Multi-pass membrane protein</topology>
    </subcellularLocation>
</comment>
<gene>
    <name evidence="11" type="ORF">Rsub_05519</name>
</gene>
<dbReference type="GO" id="GO:0140359">
    <property type="term" value="F:ABC-type transporter activity"/>
    <property type="evidence" value="ECO:0007669"/>
    <property type="project" value="InterPro"/>
</dbReference>
<dbReference type="PROSITE" id="PS00211">
    <property type="entry name" value="ABC_TRANSPORTER_1"/>
    <property type="match status" value="1"/>
</dbReference>
<proteinExistence type="predicted"/>
<keyword evidence="4" id="KW-0547">Nucleotide-binding</keyword>
<protein>
    <submittedName>
        <fullName evidence="11">ABC transporter G family</fullName>
    </submittedName>
</protein>
<dbReference type="SUPFAM" id="SSF52540">
    <property type="entry name" value="P-loop containing nucleoside triphosphate hydrolases"/>
    <property type="match status" value="1"/>
</dbReference>
<dbReference type="Proteomes" id="UP000247498">
    <property type="component" value="Unassembled WGS sequence"/>
</dbReference>
<feature type="transmembrane region" description="Helical" evidence="9">
    <location>
        <begin position="841"/>
        <end position="865"/>
    </location>
</feature>
<dbReference type="InterPro" id="IPR003439">
    <property type="entry name" value="ABC_transporter-like_ATP-bd"/>
</dbReference>
<dbReference type="Pfam" id="PF00005">
    <property type="entry name" value="ABC_tran"/>
    <property type="match status" value="1"/>
</dbReference>
<dbReference type="GO" id="GO:0016887">
    <property type="term" value="F:ATP hydrolysis activity"/>
    <property type="evidence" value="ECO:0007669"/>
    <property type="project" value="InterPro"/>
</dbReference>
<dbReference type="InterPro" id="IPR003593">
    <property type="entry name" value="AAA+_ATPase"/>
</dbReference>
<keyword evidence="12" id="KW-1185">Reference proteome</keyword>
<reference evidence="11 12" key="1">
    <citation type="journal article" date="2018" name="Sci. Rep.">
        <title>Raphidocelis subcapitata (=Pseudokirchneriella subcapitata) provides an insight into genome evolution and environmental adaptations in the Sphaeropleales.</title>
        <authorList>
            <person name="Suzuki S."/>
            <person name="Yamaguchi H."/>
            <person name="Nakajima N."/>
            <person name="Kawachi M."/>
        </authorList>
    </citation>
    <scope>NUCLEOTIDE SEQUENCE [LARGE SCALE GENOMIC DNA]</scope>
    <source>
        <strain evidence="11 12">NIES-35</strain>
    </source>
</reference>
<dbReference type="OrthoDB" id="66620at2759"/>
<evidence type="ECO:0000256" key="8">
    <source>
        <dbReference type="SAM" id="MobiDB-lite"/>
    </source>
</evidence>
<feature type="compositionally biased region" description="Gly residues" evidence="8">
    <location>
        <begin position="442"/>
        <end position="452"/>
    </location>
</feature>
<keyword evidence="2" id="KW-0813">Transport</keyword>
<dbReference type="InterPro" id="IPR013525">
    <property type="entry name" value="ABC2_TM"/>
</dbReference>
<keyword evidence="5" id="KW-0067">ATP-binding</keyword>
<accession>A0A2V0P562</accession>
<dbReference type="AlphaFoldDB" id="A0A2V0P562"/>
<feature type="region of interest" description="Disordered" evidence="8">
    <location>
        <begin position="442"/>
        <end position="481"/>
    </location>
</feature>
<feature type="transmembrane region" description="Helical" evidence="9">
    <location>
        <begin position="15"/>
        <end position="34"/>
    </location>
</feature>
<feature type="region of interest" description="Disordered" evidence="8">
    <location>
        <begin position="506"/>
        <end position="535"/>
    </location>
</feature>
<organism evidence="11 12">
    <name type="scientific">Raphidocelis subcapitata</name>
    <dbReference type="NCBI Taxonomy" id="307507"/>
    <lineage>
        <taxon>Eukaryota</taxon>
        <taxon>Viridiplantae</taxon>
        <taxon>Chlorophyta</taxon>
        <taxon>core chlorophytes</taxon>
        <taxon>Chlorophyceae</taxon>
        <taxon>CS clade</taxon>
        <taxon>Sphaeropleales</taxon>
        <taxon>Selenastraceae</taxon>
        <taxon>Raphidocelis</taxon>
    </lineage>
</organism>
<dbReference type="InterPro" id="IPR027417">
    <property type="entry name" value="P-loop_NTPase"/>
</dbReference>
<evidence type="ECO:0000256" key="9">
    <source>
        <dbReference type="SAM" id="Phobius"/>
    </source>
</evidence>
<feature type="transmembrane region" description="Helical" evidence="9">
    <location>
        <begin position="727"/>
        <end position="746"/>
    </location>
</feature>
<feature type="transmembrane region" description="Helical" evidence="9">
    <location>
        <begin position="661"/>
        <end position="684"/>
    </location>
</feature>
<dbReference type="GO" id="GO:0005524">
    <property type="term" value="F:ATP binding"/>
    <property type="evidence" value="ECO:0007669"/>
    <property type="project" value="UniProtKB-KW"/>
</dbReference>
<evidence type="ECO:0000256" key="2">
    <source>
        <dbReference type="ARBA" id="ARBA00022448"/>
    </source>
</evidence>
<dbReference type="Pfam" id="PF01061">
    <property type="entry name" value="ABC2_membrane"/>
    <property type="match status" value="1"/>
</dbReference>
<feature type="domain" description="ABC transporter" evidence="10">
    <location>
        <begin position="118"/>
        <end position="366"/>
    </location>
</feature>
<name>A0A2V0P562_9CHLO</name>
<dbReference type="SMART" id="SM00382">
    <property type="entry name" value="AAA"/>
    <property type="match status" value="1"/>
</dbReference>
<keyword evidence="3 9" id="KW-0812">Transmembrane</keyword>
<evidence type="ECO:0000256" key="7">
    <source>
        <dbReference type="ARBA" id="ARBA00023136"/>
    </source>
</evidence>
<evidence type="ECO:0000256" key="6">
    <source>
        <dbReference type="ARBA" id="ARBA00022989"/>
    </source>
</evidence>
<evidence type="ECO:0000259" key="10">
    <source>
        <dbReference type="PROSITE" id="PS50893"/>
    </source>
</evidence>
<evidence type="ECO:0000256" key="1">
    <source>
        <dbReference type="ARBA" id="ARBA00004141"/>
    </source>
</evidence>
<dbReference type="InterPro" id="IPR017871">
    <property type="entry name" value="ABC_transporter-like_CS"/>
</dbReference>
<feature type="compositionally biased region" description="Low complexity" evidence="8">
    <location>
        <begin position="514"/>
        <end position="535"/>
    </location>
</feature>
<keyword evidence="7 9" id="KW-0472">Membrane</keyword>
<sequence length="870" mass="93278">MWVPKAREGGETTIVPLWVSAFAFAHLFSGYWLVKSMLVTNPQLSLRRLFCCCFLRAPVERLPAVQPEGGSGTPGEDLDELAHPKGRLAELQASELDGHRVSSGSTQPSVAEVDRIELEWQALSCWYSTNTGNKWVLKDVYGSARPSEMQALMGPSGAGKSTLMDILAQRKSTGHLGGVVLVDGLPADAAFIRRTAYVPQFDNFVPVMTTLETLQFYAGIILPSRCLASRRAARVDEVLREMGLAAAAKTLVGGQVPGGLFHRGLSGGERKRLSIAAGVLAAPSVVFLDEPTTGLDSFAALTVMGYLRRMARDNGHIVIACIHQPRAAIWSMFDSVTLLSCGRLMYTGTCDGLPDWFASLGFDYNAGLHGTVPDWALDLVACGSHKPRAYFGTTISSRREVRTLSAHFVAQWLGVHSSCRLATGETDDSSILHRARGGGWGGGGGGGGGGGLPPLIRAHHGGRGLDGGGGGSKEKLLAGGMGLSGPLGSGGSSSGSSGIGAYGGAGGGAGGWGAQQQQQQQQPPRSPRRPCSPSRATLCDRAAASLPSCAMDEERAALLRPAGWLQQYRWVLYREYITITRNPAEVAGRTLTNSWVAATMGLLYYSIPNDSTSLRAKINMLLNMLAFFCLMPYISMSLYTAGKATYLADVSAKLYSPSAYYLAKVTATLPFQLVSCLTFTFVLYGMAGLRNSVEAIWAQGAITSCMALIAVQVMHFCAVVAPTQDVAFMYSIAWTCVQLLFNNFFITFKEVTLQWLTHLKYLSAVYYAYEGMAVVEFEGISLPCSRGLDPAGAAFLRELLPNTKLLKLKAVQNAISHPGADCVADAGAVLEYFQFGRGFKLTLGILGGYWLVTHVATYAAMLVVARRERR</sequence>
<feature type="transmembrane region" description="Helical" evidence="9">
    <location>
        <begin position="696"/>
        <end position="721"/>
    </location>
</feature>
<dbReference type="PANTHER" id="PTHR48041">
    <property type="entry name" value="ABC TRANSPORTER G FAMILY MEMBER 28"/>
    <property type="match status" value="1"/>
</dbReference>
<keyword evidence="6 9" id="KW-1133">Transmembrane helix</keyword>
<dbReference type="PROSITE" id="PS50893">
    <property type="entry name" value="ABC_TRANSPORTER_2"/>
    <property type="match status" value="1"/>
</dbReference>
<dbReference type="Gene3D" id="3.40.50.300">
    <property type="entry name" value="P-loop containing nucleotide triphosphate hydrolases"/>
    <property type="match status" value="1"/>
</dbReference>
<evidence type="ECO:0000256" key="5">
    <source>
        <dbReference type="ARBA" id="ARBA00022840"/>
    </source>
</evidence>
<evidence type="ECO:0000256" key="3">
    <source>
        <dbReference type="ARBA" id="ARBA00022692"/>
    </source>
</evidence>
<dbReference type="PANTHER" id="PTHR48041:SF91">
    <property type="entry name" value="ABC TRANSPORTER G FAMILY MEMBER 28"/>
    <property type="match status" value="1"/>
</dbReference>
<dbReference type="InParanoid" id="A0A2V0P562"/>
<dbReference type="EMBL" id="BDRX01000031">
    <property type="protein sequence ID" value="GBF92317.1"/>
    <property type="molecule type" value="Genomic_DNA"/>
</dbReference>
<evidence type="ECO:0000313" key="12">
    <source>
        <dbReference type="Proteomes" id="UP000247498"/>
    </source>
</evidence>
<dbReference type="InterPro" id="IPR050352">
    <property type="entry name" value="ABCG_transporters"/>
</dbReference>
<evidence type="ECO:0000313" key="11">
    <source>
        <dbReference type="EMBL" id="GBF92317.1"/>
    </source>
</evidence>
<dbReference type="GO" id="GO:0016020">
    <property type="term" value="C:membrane"/>
    <property type="evidence" value="ECO:0007669"/>
    <property type="project" value="UniProtKB-SubCell"/>
</dbReference>
<evidence type="ECO:0000256" key="4">
    <source>
        <dbReference type="ARBA" id="ARBA00022741"/>
    </source>
</evidence>